<dbReference type="GeneID" id="19209331"/>
<dbReference type="Gene3D" id="3.30.710.10">
    <property type="entry name" value="Potassium Channel Kv1.1, Chain A"/>
    <property type="match status" value="1"/>
</dbReference>
<reference evidence="3" key="1">
    <citation type="journal article" date="2012" name="Science">
        <title>The Paleozoic origin of enzymatic lignin decomposition reconstructed from 31 fungal genomes.</title>
        <authorList>
            <person name="Floudas D."/>
            <person name="Binder M."/>
            <person name="Riley R."/>
            <person name="Barry K."/>
            <person name="Blanchette R.A."/>
            <person name="Henrissat B."/>
            <person name="Martinez A.T."/>
            <person name="Otillar R."/>
            <person name="Spatafora J.W."/>
            <person name="Yadav J.S."/>
            <person name="Aerts A."/>
            <person name="Benoit I."/>
            <person name="Boyd A."/>
            <person name="Carlson A."/>
            <person name="Copeland A."/>
            <person name="Coutinho P.M."/>
            <person name="de Vries R.P."/>
            <person name="Ferreira P."/>
            <person name="Findley K."/>
            <person name="Foster B."/>
            <person name="Gaskell J."/>
            <person name="Glotzer D."/>
            <person name="Gorecki P."/>
            <person name="Heitman J."/>
            <person name="Hesse C."/>
            <person name="Hori C."/>
            <person name="Igarashi K."/>
            <person name="Jurgens J.A."/>
            <person name="Kallen N."/>
            <person name="Kersten P."/>
            <person name="Kohler A."/>
            <person name="Kuees U."/>
            <person name="Kumar T.K.A."/>
            <person name="Kuo A."/>
            <person name="LaButti K."/>
            <person name="Larrondo L.F."/>
            <person name="Lindquist E."/>
            <person name="Ling A."/>
            <person name="Lombard V."/>
            <person name="Lucas S."/>
            <person name="Lundell T."/>
            <person name="Martin R."/>
            <person name="McLaughlin D.J."/>
            <person name="Morgenstern I."/>
            <person name="Morin E."/>
            <person name="Murat C."/>
            <person name="Nagy L.G."/>
            <person name="Nolan M."/>
            <person name="Ohm R.A."/>
            <person name="Patyshakuliyeva A."/>
            <person name="Rokas A."/>
            <person name="Ruiz-Duenas F.J."/>
            <person name="Sabat G."/>
            <person name="Salamov A."/>
            <person name="Samejima M."/>
            <person name="Schmutz J."/>
            <person name="Slot J.C."/>
            <person name="St John F."/>
            <person name="Stenlid J."/>
            <person name="Sun H."/>
            <person name="Sun S."/>
            <person name="Syed K."/>
            <person name="Tsang A."/>
            <person name="Wiebenga A."/>
            <person name="Young D."/>
            <person name="Pisabarro A."/>
            <person name="Eastwood D.C."/>
            <person name="Martin F."/>
            <person name="Cullen D."/>
            <person name="Grigoriev I.V."/>
            <person name="Hibbett D.S."/>
        </authorList>
    </citation>
    <scope>NUCLEOTIDE SEQUENCE [LARGE SCALE GENOMIC DNA]</scope>
    <source>
        <strain evidence="3">RWD-64-598 SS2</strain>
    </source>
</reference>
<dbReference type="InterPro" id="IPR000210">
    <property type="entry name" value="BTB/POZ_dom"/>
</dbReference>
<dbReference type="KEGG" id="cput:CONPUDRAFT_75394"/>
<keyword evidence="3" id="KW-1185">Reference proteome</keyword>
<gene>
    <name evidence="2" type="ORF">CONPUDRAFT_75394</name>
</gene>
<accession>A0A5M3MG07</accession>
<evidence type="ECO:0000313" key="3">
    <source>
        <dbReference type="Proteomes" id="UP000053558"/>
    </source>
</evidence>
<dbReference type="SUPFAM" id="SSF54695">
    <property type="entry name" value="POZ domain"/>
    <property type="match status" value="1"/>
</dbReference>
<dbReference type="EMBL" id="JH711583">
    <property type="protein sequence ID" value="EIW77531.1"/>
    <property type="molecule type" value="Genomic_DNA"/>
</dbReference>
<evidence type="ECO:0000259" key="1">
    <source>
        <dbReference type="PROSITE" id="PS50097"/>
    </source>
</evidence>
<proteinExistence type="predicted"/>
<dbReference type="OMA" id="MYDEAND"/>
<dbReference type="InterPro" id="IPR011333">
    <property type="entry name" value="SKP1/BTB/POZ_sf"/>
</dbReference>
<dbReference type="Proteomes" id="UP000053558">
    <property type="component" value="Unassembled WGS sequence"/>
</dbReference>
<organism evidence="2 3">
    <name type="scientific">Coniophora puteana (strain RWD-64-598)</name>
    <name type="common">Brown rot fungus</name>
    <dbReference type="NCBI Taxonomy" id="741705"/>
    <lineage>
        <taxon>Eukaryota</taxon>
        <taxon>Fungi</taxon>
        <taxon>Dikarya</taxon>
        <taxon>Basidiomycota</taxon>
        <taxon>Agaricomycotina</taxon>
        <taxon>Agaricomycetes</taxon>
        <taxon>Agaricomycetidae</taxon>
        <taxon>Boletales</taxon>
        <taxon>Coniophorineae</taxon>
        <taxon>Coniophoraceae</taxon>
        <taxon>Coniophora</taxon>
    </lineage>
</organism>
<feature type="domain" description="BTB" evidence="1">
    <location>
        <begin position="24"/>
        <end position="97"/>
    </location>
</feature>
<dbReference type="PROSITE" id="PS50097">
    <property type="entry name" value="BTB"/>
    <property type="match status" value="1"/>
</dbReference>
<dbReference type="AlphaFoldDB" id="A0A5M3MG07"/>
<dbReference type="RefSeq" id="XP_007771832.1">
    <property type="nucleotide sequence ID" value="XM_007773642.1"/>
</dbReference>
<comment type="caution">
    <text evidence="2">The sequence shown here is derived from an EMBL/GenBank/DDBJ whole genome shotgun (WGS) entry which is preliminary data.</text>
</comment>
<name>A0A5M3MG07_CONPW</name>
<evidence type="ECO:0000313" key="2">
    <source>
        <dbReference type="EMBL" id="EIW77531.1"/>
    </source>
</evidence>
<sequence length="357" mass="41170">MSQSSTTDLELGYQKDHSLYFFDGNIVIAAAIPDEECLLFRVHKSVLAMHSPIFAIMFTLPAPPTESTDPDSIFEGVPLLRMYDEANDVRDLLRFFYHSTTYMLIRYDPETPRKVGGLLRLAKKYQINTLWDMVVGQLQKDWPQTLPEWERLEGEVDLWQRRRDEENWSPLPCSDHVFPEPGSAIQLAREFDLHRILPSMFYHLSRLDISCDLAQMDDHPVRERIDDARSLGDRTANWSFLTLQDLKCLLHGREGIRQFIEDESHRLNMPPNCRNSNPKCDRTTFDIKVRMLAHSTDVLRDLRALSDGDQDGNGIGMCKACRSTVKAISNNLRLEIWEGLPENFKLPAVSDDDEDEA</sequence>
<dbReference type="OrthoDB" id="3218112at2759"/>
<dbReference type="CDD" id="cd18186">
    <property type="entry name" value="BTB_POZ_ZBTB_KLHL-like"/>
    <property type="match status" value="1"/>
</dbReference>
<dbReference type="Pfam" id="PF00651">
    <property type="entry name" value="BTB"/>
    <property type="match status" value="1"/>
</dbReference>
<protein>
    <recommendedName>
        <fullName evidence="1">BTB domain-containing protein</fullName>
    </recommendedName>
</protein>
<dbReference type="SMART" id="SM00225">
    <property type="entry name" value="BTB"/>
    <property type="match status" value="1"/>
</dbReference>